<evidence type="ECO:0000313" key="3">
    <source>
        <dbReference type="EMBL" id="KFM60317.1"/>
    </source>
</evidence>
<dbReference type="PANTHER" id="PTHR47331">
    <property type="entry name" value="PHD-TYPE DOMAIN-CONTAINING PROTEIN"/>
    <property type="match status" value="1"/>
</dbReference>
<dbReference type="InterPro" id="IPR040676">
    <property type="entry name" value="DUF5641"/>
</dbReference>
<feature type="domain" description="Integrase zinc-binding" evidence="1">
    <location>
        <begin position="229"/>
        <end position="277"/>
    </location>
</feature>
<dbReference type="Gene3D" id="1.10.340.70">
    <property type="match status" value="1"/>
</dbReference>
<feature type="domain" description="DUF5641" evidence="2">
    <location>
        <begin position="394"/>
        <end position="484"/>
    </location>
</feature>
<dbReference type="EMBL" id="KK113493">
    <property type="protein sequence ID" value="KFM60317.1"/>
    <property type="molecule type" value="Genomic_DNA"/>
</dbReference>
<dbReference type="AlphaFoldDB" id="A0A087T5C8"/>
<dbReference type="PANTHER" id="PTHR47331:SF2">
    <property type="match status" value="1"/>
</dbReference>
<dbReference type="Pfam" id="PF18701">
    <property type="entry name" value="DUF5641"/>
    <property type="match status" value="1"/>
</dbReference>
<accession>A0A087T5C8</accession>
<gene>
    <name evidence="3" type="ORF">X975_18847</name>
</gene>
<evidence type="ECO:0000259" key="1">
    <source>
        <dbReference type="Pfam" id="PF17921"/>
    </source>
</evidence>
<evidence type="ECO:0008006" key="5">
    <source>
        <dbReference type="Google" id="ProtNLM"/>
    </source>
</evidence>
<dbReference type="OMA" id="SERCHIG"/>
<organism evidence="3 4">
    <name type="scientific">Stegodyphus mimosarum</name>
    <name type="common">African social velvet spider</name>
    <dbReference type="NCBI Taxonomy" id="407821"/>
    <lineage>
        <taxon>Eukaryota</taxon>
        <taxon>Metazoa</taxon>
        <taxon>Ecdysozoa</taxon>
        <taxon>Arthropoda</taxon>
        <taxon>Chelicerata</taxon>
        <taxon>Arachnida</taxon>
        <taxon>Araneae</taxon>
        <taxon>Araneomorphae</taxon>
        <taxon>Entelegynae</taxon>
        <taxon>Eresoidea</taxon>
        <taxon>Eresidae</taxon>
        <taxon>Stegodyphus</taxon>
    </lineage>
</organism>
<dbReference type="STRING" id="407821.A0A087T5C8"/>
<name>A0A087T5C8_STEMI</name>
<evidence type="ECO:0000313" key="4">
    <source>
        <dbReference type="Proteomes" id="UP000054359"/>
    </source>
</evidence>
<reference evidence="3 4" key="1">
    <citation type="submission" date="2013-11" db="EMBL/GenBank/DDBJ databases">
        <title>Genome sequencing of Stegodyphus mimosarum.</title>
        <authorList>
            <person name="Bechsgaard J."/>
        </authorList>
    </citation>
    <scope>NUCLEOTIDE SEQUENCE [LARGE SCALE GENOMIC DNA]</scope>
</reference>
<dbReference type="InterPro" id="IPR041588">
    <property type="entry name" value="Integrase_H2C2"/>
</dbReference>
<dbReference type="OrthoDB" id="5919196at2759"/>
<evidence type="ECO:0000259" key="2">
    <source>
        <dbReference type="Pfam" id="PF18701"/>
    </source>
</evidence>
<keyword evidence="4" id="KW-1185">Reference proteome</keyword>
<protein>
    <recommendedName>
        <fullName evidence="5">DUF5641 domain-containing protein</fullName>
    </recommendedName>
</protein>
<dbReference type="Pfam" id="PF17921">
    <property type="entry name" value="Integrase_H2C2"/>
    <property type="match status" value="1"/>
</dbReference>
<dbReference type="Proteomes" id="UP000054359">
    <property type="component" value="Unassembled WGS sequence"/>
</dbReference>
<feature type="non-terminal residue" evidence="3">
    <location>
        <position position="490"/>
    </location>
</feature>
<sequence>MIILHWIKGNSRKLKVFVKNRVEEIRTFSNSEWGNHYSGEENPADLLSRGDNLVALKDKELWWNGPLWIRKDEDHWPQSSTELFDSLEAELEIENSITLFVGTQSETLFDIQKSSRLSNVLRLTAWIQRFIYNVKNSHNKKNGCLTAEEPQLAEQYWIKRIRMEYFPQKYLPLTKGKPLPTNSIIRQFNQILDERRMILIGGRLQYANISHQEAHPVLLPSACHLSDFIIKDCHERVKHGATAETLTDLREKTWILRAKQRIKSIIHKCALCQKFRTKPMTQIPAQLPAERISEAYPFQTTGLDYLGPLYIKDRDTTRKTYVLLFTCAVARTIHLELTLDFGVDTHLDDPNEPEPLTPGHLIGRRLLTLPQATKGIKGIPSSESQLFKIRRYQEDLLNRIWKGWKTSYLLELRSAHQSRSVNRPTELRENTVVLIKDDNAPRLLWRMSIVTELHSGRDGRVRACTVRLSNVTFIRGPVQLLCPLELSVNT</sequence>
<proteinExistence type="predicted"/>